<keyword evidence="2" id="KW-0732">Signal</keyword>
<evidence type="ECO:0000313" key="3">
    <source>
        <dbReference type="EMBL" id="PZR80945.1"/>
    </source>
</evidence>
<reference evidence="3 4" key="1">
    <citation type="journal article" date="2017" name="Nature">
        <title>Atmospheric trace gases support primary production in Antarctic desert surface soil.</title>
        <authorList>
            <person name="Ji M."/>
            <person name="Greening C."/>
            <person name="Vanwonterghem I."/>
            <person name="Carere C.R."/>
            <person name="Bay S.K."/>
            <person name="Steen J.A."/>
            <person name="Montgomery K."/>
            <person name="Lines T."/>
            <person name="Beardall J."/>
            <person name="van Dorst J."/>
            <person name="Snape I."/>
            <person name="Stott M.B."/>
            <person name="Hugenholtz P."/>
            <person name="Ferrari B.C."/>
        </authorList>
    </citation>
    <scope>NUCLEOTIDE SEQUENCE [LARGE SCALE GENOMIC DNA]</scope>
    <source>
        <strain evidence="3">RRmetagenome_bin12</strain>
    </source>
</reference>
<dbReference type="AlphaFoldDB" id="A0A2W5ZDE0"/>
<protein>
    <submittedName>
        <fullName evidence="3">Uncharacterized protein</fullName>
    </submittedName>
</protein>
<accession>A0A2W5ZDE0</accession>
<feature type="region of interest" description="Disordered" evidence="1">
    <location>
        <begin position="30"/>
        <end position="80"/>
    </location>
</feature>
<evidence type="ECO:0000313" key="4">
    <source>
        <dbReference type="Proteomes" id="UP000248724"/>
    </source>
</evidence>
<name>A0A2W5ZDE0_9BACT</name>
<feature type="signal peptide" evidence="2">
    <location>
        <begin position="1"/>
        <end position="20"/>
    </location>
</feature>
<evidence type="ECO:0000256" key="1">
    <source>
        <dbReference type="SAM" id="MobiDB-lite"/>
    </source>
</evidence>
<evidence type="ECO:0000256" key="2">
    <source>
        <dbReference type="SAM" id="SignalP"/>
    </source>
</evidence>
<dbReference type="Proteomes" id="UP000248724">
    <property type="component" value="Unassembled WGS sequence"/>
</dbReference>
<feature type="chain" id="PRO_5015892279" evidence="2">
    <location>
        <begin position="21"/>
        <end position="80"/>
    </location>
</feature>
<gene>
    <name evidence="3" type="ORF">DLM65_07155</name>
</gene>
<dbReference type="EMBL" id="QHBU01000130">
    <property type="protein sequence ID" value="PZR80945.1"/>
    <property type="molecule type" value="Genomic_DNA"/>
</dbReference>
<comment type="caution">
    <text evidence="3">The sequence shown here is derived from an EMBL/GenBank/DDBJ whole genome shotgun (WGS) entry which is preliminary data.</text>
</comment>
<feature type="compositionally biased region" description="Basic and acidic residues" evidence="1">
    <location>
        <begin position="57"/>
        <end position="70"/>
    </location>
</feature>
<proteinExistence type="predicted"/>
<sequence length="80" mass="7887">MRRRTALAVTTAGLLGGAFAGGFIVTQAATATPSATTSPSTGTTTPTAGSFHSNENATHEAGESAAREAQENAGQVPTVP</sequence>
<organism evidence="3 4">
    <name type="scientific">Candidatus Aeolococcus gillhamiae</name>
    <dbReference type="NCBI Taxonomy" id="3127015"/>
    <lineage>
        <taxon>Bacteria</taxon>
        <taxon>Bacillati</taxon>
        <taxon>Candidatus Dormiibacterota</taxon>
        <taxon>Candidatus Dormibacteria</taxon>
        <taxon>Candidatus Aeolococcales</taxon>
        <taxon>Candidatus Aeolococcaceae</taxon>
        <taxon>Candidatus Aeolococcus</taxon>
    </lineage>
</organism>
<feature type="compositionally biased region" description="Low complexity" evidence="1">
    <location>
        <begin position="30"/>
        <end position="50"/>
    </location>
</feature>